<dbReference type="Proteomes" id="UP000218231">
    <property type="component" value="Unassembled WGS sequence"/>
</dbReference>
<keyword evidence="2 3" id="KW-0802">TPR repeat</keyword>
<dbReference type="Pfam" id="PF13414">
    <property type="entry name" value="TPR_11"/>
    <property type="match status" value="1"/>
</dbReference>
<feature type="repeat" description="TPR" evidence="3">
    <location>
        <begin position="43"/>
        <end position="76"/>
    </location>
</feature>
<evidence type="ECO:0008006" key="6">
    <source>
        <dbReference type="Google" id="ProtNLM"/>
    </source>
</evidence>
<gene>
    <name evidence="4" type="ORF">WR25_25942</name>
</gene>
<dbReference type="OrthoDB" id="626167at2759"/>
<accession>A0A2A2KSD9</accession>
<dbReference type="PROSITE" id="PS50005">
    <property type="entry name" value="TPR"/>
    <property type="match status" value="2"/>
</dbReference>
<dbReference type="STRING" id="2018661.A0A2A2KSD9"/>
<dbReference type="PANTHER" id="PTHR22904:SF523">
    <property type="entry name" value="STRESS-INDUCED-PHOSPHOPROTEIN 1"/>
    <property type="match status" value="1"/>
</dbReference>
<proteinExistence type="predicted"/>
<dbReference type="InterPro" id="IPR019734">
    <property type="entry name" value="TPR_rpt"/>
</dbReference>
<organism evidence="4 5">
    <name type="scientific">Diploscapter pachys</name>
    <dbReference type="NCBI Taxonomy" id="2018661"/>
    <lineage>
        <taxon>Eukaryota</taxon>
        <taxon>Metazoa</taxon>
        <taxon>Ecdysozoa</taxon>
        <taxon>Nematoda</taxon>
        <taxon>Chromadorea</taxon>
        <taxon>Rhabditida</taxon>
        <taxon>Rhabditina</taxon>
        <taxon>Rhabditomorpha</taxon>
        <taxon>Rhabditoidea</taxon>
        <taxon>Rhabditidae</taxon>
        <taxon>Diploscapter</taxon>
    </lineage>
</organism>
<comment type="caution">
    <text evidence="4">The sequence shown here is derived from an EMBL/GenBank/DDBJ whole genome shotgun (WGS) entry which is preliminary data.</text>
</comment>
<dbReference type="EMBL" id="LIAE01007805">
    <property type="protein sequence ID" value="PAV76825.1"/>
    <property type="molecule type" value="Genomic_DNA"/>
</dbReference>
<name>A0A2A2KSD9_9BILA</name>
<protein>
    <recommendedName>
        <fullName evidence="6">MalT-like TPR region domain-containing protein</fullName>
    </recommendedName>
</protein>
<dbReference type="SMART" id="SM00028">
    <property type="entry name" value="TPR"/>
    <property type="match status" value="4"/>
</dbReference>
<dbReference type="Pfam" id="PF13176">
    <property type="entry name" value="TPR_7"/>
    <property type="match status" value="1"/>
</dbReference>
<sequence length="314" mass="35127">MQSQSPNALEKLVSTAGTAYSEGKFEQALTCYKEALALQPSNAVLYANISAIHLRLGQFNEALGHAETAVSLSPHWAKAHYRKGEALKKLDNSIAAILSLSYAARLDPSHKNALDSLIHLAVTFFDGFPIQQLTALRLHDDRFTVLCAVGQKLLEIDKNKEASEVLSHALCLQSDSLKLKESAVSSLALAYCRLGQHEEALNYYLEELHICEQLGDQTLEVHDRIAVAAELAHRWQLAEKHRRIRINQLQGHESLNEHIKLAEVLLQMKQSDEVISLLADLDEDRLAKDEKRRRRMTIGLALCQKAYQLINLPA</sequence>
<dbReference type="AlphaFoldDB" id="A0A2A2KSD9"/>
<dbReference type="SUPFAM" id="SSF48452">
    <property type="entry name" value="TPR-like"/>
    <property type="match status" value="2"/>
</dbReference>
<evidence type="ECO:0000313" key="5">
    <source>
        <dbReference type="Proteomes" id="UP000218231"/>
    </source>
</evidence>
<dbReference type="Gene3D" id="1.25.40.10">
    <property type="entry name" value="Tetratricopeptide repeat domain"/>
    <property type="match status" value="2"/>
</dbReference>
<evidence type="ECO:0000256" key="2">
    <source>
        <dbReference type="ARBA" id="ARBA00022803"/>
    </source>
</evidence>
<evidence type="ECO:0000256" key="3">
    <source>
        <dbReference type="PROSITE-ProRule" id="PRU00339"/>
    </source>
</evidence>
<feature type="repeat" description="TPR" evidence="3">
    <location>
        <begin position="9"/>
        <end position="42"/>
    </location>
</feature>
<dbReference type="GO" id="GO:0051879">
    <property type="term" value="F:Hsp90 protein binding"/>
    <property type="evidence" value="ECO:0007669"/>
    <property type="project" value="TreeGrafter"/>
</dbReference>
<keyword evidence="5" id="KW-1185">Reference proteome</keyword>
<evidence type="ECO:0000313" key="4">
    <source>
        <dbReference type="EMBL" id="PAV76825.1"/>
    </source>
</evidence>
<keyword evidence="1" id="KW-0677">Repeat</keyword>
<dbReference type="PANTHER" id="PTHR22904">
    <property type="entry name" value="TPR REPEAT CONTAINING PROTEIN"/>
    <property type="match status" value="1"/>
</dbReference>
<evidence type="ECO:0000256" key="1">
    <source>
        <dbReference type="ARBA" id="ARBA00022737"/>
    </source>
</evidence>
<dbReference type="InterPro" id="IPR011990">
    <property type="entry name" value="TPR-like_helical_dom_sf"/>
</dbReference>
<reference evidence="4 5" key="1">
    <citation type="journal article" date="2017" name="Curr. Biol.">
        <title>Genome architecture and evolution of a unichromosomal asexual nematode.</title>
        <authorList>
            <person name="Fradin H."/>
            <person name="Zegar C."/>
            <person name="Gutwein M."/>
            <person name="Lucas J."/>
            <person name="Kovtun M."/>
            <person name="Corcoran D."/>
            <person name="Baugh L.R."/>
            <person name="Kiontke K."/>
            <person name="Gunsalus K."/>
            <person name="Fitch D.H."/>
            <person name="Piano F."/>
        </authorList>
    </citation>
    <scope>NUCLEOTIDE SEQUENCE [LARGE SCALE GENOMIC DNA]</scope>
    <source>
        <strain evidence="4">PF1309</strain>
    </source>
</reference>